<dbReference type="EMBL" id="HG937692">
    <property type="protein sequence ID" value="CDP36680.1"/>
    <property type="molecule type" value="Genomic_DNA"/>
</dbReference>
<dbReference type="GO" id="GO:0000723">
    <property type="term" value="P:telomere maintenance"/>
    <property type="evidence" value="ECO:0007669"/>
    <property type="project" value="TreeGrafter"/>
</dbReference>
<dbReference type="GO" id="GO:0035861">
    <property type="term" value="C:site of double-strand break"/>
    <property type="evidence" value="ECO:0007669"/>
    <property type="project" value="TreeGrafter"/>
</dbReference>
<dbReference type="InterPro" id="IPR016580">
    <property type="entry name" value="HUS1"/>
</dbReference>
<comment type="similarity">
    <text evidence="2 4">Belongs to the HUS1 family.</text>
</comment>
<dbReference type="InterPro" id="IPR007150">
    <property type="entry name" value="HUS1/Mec3"/>
</dbReference>
<name>A0A060T6H5_BLAAD</name>
<accession>A0A060T6H5</accession>
<keyword evidence="3" id="KW-0539">Nucleus</keyword>
<dbReference type="GO" id="GO:0006289">
    <property type="term" value="P:nucleotide-excision repair"/>
    <property type="evidence" value="ECO:0007669"/>
    <property type="project" value="TreeGrafter"/>
</dbReference>
<reference evidence="5" key="1">
    <citation type="submission" date="2014-02" db="EMBL/GenBank/DDBJ databases">
        <authorList>
            <person name="Genoscope - CEA"/>
        </authorList>
    </citation>
    <scope>NUCLEOTIDE SEQUENCE</scope>
    <source>
        <strain evidence="5">LS3</strain>
    </source>
</reference>
<gene>
    <name evidence="5" type="ORF">GNLVRS02_ARAD1B18546g</name>
</gene>
<comment type="subcellular location">
    <subcellularLocation>
        <location evidence="1">Nucleus</location>
    </subcellularLocation>
</comment>
<protein>
    <recommendedName>
        <fullName evidence="4">Checkpoint protein</fullName>
    </recommendedName>
</protein>
<proteinExistence type="inferred from homology"/>
<evidence type="ECO:0000256" key="3">
    <source>
        <dbReference type="ARBA" id="ARBA00023242"/>
    </source>
</evidence>
<dbReference type="Pfam" id="PF04005">
    <property type="entry name" value="Hus1"/>
    <property type="match status" value="1"/>
</dbReference>
<dbReference type="GO" id="GO:0030896">
    <property type="term" value="C:checkpoint clamp complex"/>
    <property type="evidence" value="ECO:0007669"/>
    <property type="project" value="InterPro"/>
</dbReference>
<dbReference type="GO" id="GO:0005730">
    <property type="term" value="C:nucleolus"/>
    <property type="evidence" value="ECO:0007669"/>
    <property type="project" value="InterPro"/>
</dbReference>
<evidence type="ECO:0000256" key="2">
    <source>
        <dbReference type="ARBA" id="ARBA00005563"/>
    </source>
</evidence>
<sequence length="282" mass="31304">MKLRAAVIRGPLLRDVCGVFATLSKTCTMRFDPDGVQIHSIVNQGALQLWAETIPAHKLFSAYVCMSNADSNAISFEINVDLLYKAFIKMGTEALESDMTLRLSKEHQTAYFSVSFDVNPWGEAAKVTQKLPLQLIRDSSRDSEPTLPNADIYFSLPDPVASLHRLVDRYKFLSSYVTLSASKDGRLMLSVDDESENITGVKVSSTWENVKIMHDPEQGDNGDGQFSVRVPTKDFGTVLQAVSLGSKVVLGIIDRQVLMLLLRLGDETDGVTFTYYLSNHDE</sequence>
<dbReference type="PANTHER" id="PTHR12900">
    <property type="entry name" value="MITOTIC AND DNA DAMAGE CHECKPOINT PROTEIN HUS1"/>
    <property type="match status" value="1"/>
</dbReference>
<dbReference type="PANTHER" id="PTHR12900:SF0">
    <property type="entry name" value="CHECKPOINT PROTEIN"/>
    <property type="match status" value="1"/>
</dbReference>
<evidence type="ECO:0000256" key="1">
    <source>
        <dbReference type="ARBA" id="ARBA00004123"/>
    </source>
</evidence>
<evidence type="ECO:0000256" key="4">
    <source>
        <dbReference type="PIRNR" id="PIRNR011312"/>
    </source>
</evidence>
<dbReference type="GO" id="GO:0033314">
    <property type="term" value="P:mitotic DNA replication checkpoint signaling"/>
    <property type="evidence" value="ECO:0007669"/>
    <property type="project" value="TreeGrafter"/>
</dbReference>
<dbReference type="PIRSF" id="PIRSF011312">
    <property type="entry name" value="Cell_cycle_HUS1"/>
    <property type="match status" value="1"/>
</dbReference>
<organism evidence="5">
    <name type="scientific">Blastobotrys adeninivorans</name>
    <name type="common">Yeast</name>
    <name type="synonym">Arxula adeninivorans</name>
    <dbReference type="NCBI Taxonomy" id="409370"/>
    <lineage>
        <taxon>Eukaryota</taxon>
        <taxon>Fungi</taxon>
        <taxon>Dikarya</taxon>
        <taxon>Ascomycota</taxon>
        <taxon>Saccharomycotina</taxon>
        <taxon>Dipodascomycetes</taxon>
        <taxon>Dipodascales</taxon>
        <taxon>Trichomonascaceae</taxon>
        <taxon>Blastobotrys</taxon>
    </lineage>
</organism>
<dbReference type="PhylomeDB" id="A0A060T6H5"/>
<dbReference type="AlphaFoldDB" id="A0A060T6H5"/>
<dbReference type="GO" id="GO:0031573">
    <property type="term" value="P:mitotic intra-S DNA damage checkpoint signaling"/>
    <property type="evidence" value="ECO:0007669"/>
    <property type="project" value="TreeGrafter"/>
</dbReference>
<reference evidence="5" key="2">
    <citation type="submission" date="2014-06" db="EMBL/GenBank/DDBJ databases">
        <title>The complete genome of Blastobotrys (Arxula) adeninivorans LS3 - a yeast of biotechnological interest.</title>
        <authorList>
            <person name="Kunze G."/>
            <person name="Gaillardin C."/>
            <person name="Czernicka M."/>
            <person name="Durrens P."/>
            <person name="Martin T."/>
            <person name="Boer E."/>
            <person name="Gabaldon T."/>
            <person name="Cruz J."/>
            <person name="Talla E."/>
            <person name="Marck C."/>
            <person name="Goffeau A."/>
            <person name="Barbe V."/>
            <person name="Baret P."/>
            <person name="Baronian K."/>
            <person name="Beier S."/>
            <person name="Bleykasten C."/>
            <person name="Bode R."/>
            <person name="Casaregola S."/>
            <person name="Despons L."/>
            <person name="Fairhead C."/>
            <person name="Giersberg M."/>
            <person name="Gierski P."/>
            <person name="Hahnel U."/>
            <person name="Hartmann A."/>
            <person name="Jankowska D."/>
            <person name="Jubin C."/>
            <person name="Jung P."/>
            <person name="Lafontaine I."/>
            <person name="Leh-Louis V."/>
            <person name="Lemaire M."/>
            <person name="Marcet-Houben M."/>
            <person name="Mascher M."/>
            <person name="Morel G."/>
            <person name="Richard G.-F."/>
            <person name="Riechen J."/>
            <person name="Sacerdot C."/>
            <person name="Sarkar A."/>
            <person name="Savel G."/>
            <person name="Schacherer J."/>
            <person name="Sherman D."/>
            <person name="Straub M.-L."/>
            <person name="Stein N."/>
            <person name="Thierry A."/>
            <person name="Trautwein-Schult A."/>
            <person name="Westhof E."/>
            <person name="Worch S."/>
            <person name="Dujon B."/>
            <person name="Souciet J.-L."/>
            <person name="Wincker P."/>
            <person name="Scholz U."/>
            <person name="Neuveglise N."/>
        </authorList>
    </citation>
    <scope>NUCLEOTIDE SEQUENCE</scope>
    <source>
        <strain evidence="5">LS3</strain>
    </source>
</reference>
<dbReference type="GO" id="GO:0044778">
    <property type="term" value="P:meiotic DNA integrity checkpoint signaling"/>
    <property type="evidence" value="ECO:0007669"/>
    <property type="project" value="TreeGrafter"/>
</dbReference>
<dbReference type="GO" id="GO:0000724">
    <property type="term" value="P:double-strand break repair via homologous recombination"/>
    <property type="evidence" value="ECO:0007669"/>
    <property type="project" value="TreeGrafter"/>
</dbReference>
<evidence type="ECO:0000313" key="5">
    <source>
        <dbReference type="EMBL" id="CDP36680.1"/>
    </source>
</evidence>
<dbReference type="Gene3D" id="3.70.10.10">
    <property type="match status" value="1"/>
</dbReference>